<feature type="transmembrane region" description="Helical" evidence="7">
    <location>
        <begin position="16"/>
        <end position="39"/>
    </location>
</feature>
<keyword evidence="10" id="KW-1185">Reference proteome</keyword>
<dbReference type="PROSITE" id="PS50850">
    <property type="entry name" value="MFS"/>
    <property type="match status" value="1"/>
</dbReference>
<keyword evidence="4 7" id="KW-0812">Transmembrane</keyword>
<feature type="transmembrane region" description="Helical" evidence="7">
    <location>
        <begin position="449"/>
        <end position="468"/>
    </location>
</feature>
<feature type="transmembrane region" description="Helical" evidence="7">
    <location>
        <begin position="112"/>
        <end position="131"/>
    </location>
</feature>
<dbReference type="Proteomes" id="UP001321453">
    <property type="component" value="Unassembled WGS sequence"/>
</dbReference>
<evidence type="ECO:0000313" key="9">
    <source>
        <dbReference type="EMBL" id="MDM7830209.1"/>
    </source>
</evidence>
<evidence type="ECO:0000256" key="5">
    <source>
        <dbReference type="ARBA" id="ARBA00022989"/>
    </source>
</evidence>
<dbReference type="Gene3D" id="1.20.1250.20">
    <property type="entry name" value="MFS general substrate transporter like domains"/>
    <property type="match status" value="1"/>
</dbReference>
<comment type="caution">
    <text evidence="9">The sequence shown here is derived from an EMBL/GenBank/DDBJ whole genome shotgun (WGS) entry which is preliminary data.</text>
</comment>
<dbReference type="NCBIfam" id="TIGR00711">
    <property type="entry name" value="efflux_EmrB"/>
    <property type="match status" value="1"/>
</dbReference>
<evidence type="ECO:0000256" key="6">
    <source>
        <dbReference type="ARBA" id="ARBA00023136"/>
    </source>
</evidence>
<sequence length="495" mass="50978">MSVHPSSAGRLASPRLVLAAILTTQLMLVLDATIVNVALPDIQESLGFTPTGLSWVMNAYTLAFGGLLLLGARAGDILGRRRVLITGVGLFTLASFVGGFSQSPGQLLSARAVQGVGAALAAPSGLALLMARFPEGRERTRAIGYYSAVSIGGSALGLIAGGMLTQWVSWRWVLFVNVPIGIALVILARAVLPETPRHRGRFDLMGAATSTIGMTSLVYGFVRAATEGWTDPGTVAAFTIGALLLAAFVLVELRAEAPITPLRLFADRQRSAVTVARLLLVAGMMGMFFFLTQFLQDVLGYSPLATGVAFLPLTLMLFVMSRVSATLMPRLGMRSLMVGGLTLSTAGLLILSQISADSGYVAVLVPLLLFGTGNGLAFVPLTAAGLAGVAPQDAGAASGLVNVSQQVGGSLGLAILVTVATSGATNATPTGSTAEQIAQHAFVVGADRAFLVSALFIAATVLLLALTVRPHRSTAPATGASVVTPADERDLALVD</sequence>
<feature type="transmembrane region" description="Helical" evidence="7">
    <location>
        <begin position="170"/>
        <end position="192"/>
    </location>
</feature>
<feature type="transmembrane region" description="Helical" evidence="7">
    <location>
        <begin position="360"/>
        <end position="390"/>
    </location>
</feature>
<feature type="transmembrane region" description="Helical" evidence="7">
    <location>
        <begin position="274"/>
        <end position="295"/>
    </location>
</feature>
<evidence type="ECO:0000256" key="7">
    <source>
        <dbReference type="SAM" id="Phobius"/>
    </source>
</evidence>
<feature type="transmembrane region" description="Helical" evidence="7">
    <location>
        <begin position="234"/>
        <end position="253"/>
    </location>
</feature>
<evidence type="ECO:0000256" key="3">
    <source>
        <dbReference type="ARBA" id="ARBA00022475"/>
    </source>
</evidence>
<organism evidence="9 10">
    <name type="scientific">Cellulomonas edaphi</name>
    <dbReference type="NCBI Taxonomy" id="3053468"/>
    <lineage>
        <taxon>Bacteria</taxon>
        <taxon>Bacillati</taxon>
        <taxon>Actinomycetota</taxon>
        <taxon>Actinomycetes</taxon>
        <taxon>Micrococcales</taxon>
        <taxon>Cellulomonadaceae</taxon>
        <taxon>Cellulomonas</taxon>
    </lineage>
</organism>
<dbReference type="PRINTS" id="PR01036">
    <property type="entry name" value="TCRTETB"/>
</dbReference>
<proteinExistence type="predicted"/>
<keyword evidence="2" id="KW-0813">Transport</keyword>
<feature type="transmembrane region" description="Helical" evidence="7">
    <location>
        <begin position="411"/>
        <end position="429"/>
    </location>
</feature>
<evidence type="ECO:0000256" key="4">
    <source>
        <dbReference type="ARBA" id="ARBA00022692"/>
    </source>
</evidence>
<dbReference type="Gene3D" id="1.20.1720.10">
    <property type="entry name" value="Multidrug resistance protein D"/>
    <property type="match status" value="1"/>
</dbReference>
<gene>
    <name evidence="9" type="ORF">QRT05_02595</name>
</gene>
<evidence type="ECO:0000259" key="8">
    <source>
        <dbReference type="PROSITE" id="PS50850"/>
    </source>
</evidence>
<dbReference type="Pfam" id="PF07690">
    <property type="entry name" value="MFS_1"/>
    <property type="match status" value="1"/>
</dbReference>
<reference evidence="9 10" key="1">
    <citation type="submission" date="2023-06" db="EMBL/GenBank/DDBJ databases">
        <title>Cellulomonas sp. MW9 Whole genome sequence.</title>
        <authorList>
            <person name="Park S."/>
        </authorList>
    </citation>
    <scope>NUCLEOTIDE SEQUENCE [LARGE SCALE GENOMIC DNA]</scope>
    <source>
        <strain evidence="9 10">MW9</strain>
    </source>
</reference>
<name>A0ABT7S5F4_9CELL</name>
<dbReference type="InterPro" id="IPR004638">
    <property type="entry name" value="EmrB-like"/>
</dbReference>
<dbReference type="CDD" id="cd17321">
    <property type="entry name" value="MFS_MMR_MDR_like"/>
    <property type="match status" value="1"/>
</dbReference>
<comment type="subcellular location">
    <subcellularLocation>
        <location evidence="1">Cell membrane</location>
        <topology evidence="1">Multi-pass membrane protein</topology>
    </subcellularLocation>
</comment>
<feature type="transmembrane region" description="Helical" evidence="7">
    <location>
        <begin position="51"/>
        <end position="71"/>
    </location>
</feature>
<evidence type="ECO:0000256" key="2">
    <source>
        <dbReference type="ARBA" id="ARBA00022448"/>
    </source>
</evidence>
<dbReference type="SUPFAM" id="SSF103473">
    <property type="entry name" value="MFS general substrate transporter"/>
    <property type="match status" value="1"/>
</dbReference>
<accession>A0ABT7S5F4</accession>
<dbReference type="PANTHER" id="PTHR42718">
    <property type="entry name" value="MAJOR FACILITATOR SUPERFAMILY MULTIDRUG TRANSPORTER MFSC"/>
    <property type="match status" value="1"/>
</dbReference>
<keyword evidence="6 7" id="KW-0472">Membrane</keyword>
<evidence type="ECO:0000313" key="10">
    <source>
        <dbReference type="Proteomes" id="UP001321453"/>
    </source>
</evidence>
<keyword evidence="3" id="KW-1003">Cell membrane</keyword>
<protein>
    <submittedName>
        <fullName evidence="9">MFS transporter</fullName>
    </submittedName>
</protein>
<feature type="transmembrane region" description="Helical" evidence="7">
    <location>
        <begin position="301"/>
        <end position="319"/>
    </location>
</feature>
<dbReference type="InterPro" id="IPR011701">
    <property type="entry name" value="MFS"/>
</dbReference>
<dbReference type="EMBL" id="JAUCGR010000001">
    <property type="protein sequence ID" value="MDM7830209.1"/>
    <property type="molecule type" value="Genomic_DNA"/>
</dbReference>
<dbReference type="InterPro" id="IPR036259">
    <property type="entry name" value="MFS_trans_sf"/>
</dbReference>
<keyword evidence="5 7" id="KW-1133">Transmembrane helix</keyword>
<dbReference type="PANTHER" id="PTHR42718:SF46">
    <property type="entry name" value="BLR6921 PROTEIN"/>
    <property type="match status" value="1"/>
</dbReference>
<feature type="domain" description="Major facilitator superfamily (MFS) profile" evidence="8">
    <location>
        <begin position="17"/>
        <end position="472"/>
    </location>
</feature>
<feature type="transmembrane region" description="Helical" evidence="7">
    <location>
        <begin position="83"/>
        <end position="100"/>
    </location>
</feature>
<evidence type="ECO:0000256" key="1">
    <source>
        <dbReference type="ARBA" id="ARBA00004651"/>
    </source>
</evidence>
<dbReference type="RefSeq" id="WP_289444999.1">
    <property type="nucleotide sequence ID" value="NZ_JAUCGR010000001.1"/>
</dbReference>
<feature type="transmembrane region" description="Helical" evidence="7">
    <location>
        <begin position="204"/>
        <end position="222"/>
    </location>
</feature>
<feature type="transmembrane region" description="Helical" evidence="7">
    <location>
        <begin position="143"/>
        <end position="164"/>
    </location>
</feature>
<dbReference type="InterPro" id="IPR020846">
    <property type="entry name" value="MFS_dom"/>
</dbReference>
<feature type="transmembrane region" description="Helical" evidence="7">
    <location>
        <begin position="331"/>
        <end position="354"/>
    </location>
</feature>